<gene>
    <name evidence="3" type="ORF">B5C34_15575</name>
</gene>
<keyword evidence="1" id="KW-0472">Membrane</keyword>
<feature type="transmembrane region" description="Helical" evidence="1">
    <location>
        <begin position="175"/>
        <end position="195"/>
    </location>
</feature>
<dbReference type="AlphaFoldDB" id="A0A219B135"/>
<organism evidence="3 4">
    <name type="scientific">Pacificimonas flava</name>
    <dbReference type="NCBI Taxonomy" id="1234595"/>
    <lineage>
        <taxon>Bacteria</taxon>
        <taxon>Pseudomonadati</taxon>
        <taxon>Pseudomonadota</taxon>
        <taxon>Alphaproteobacteria</taxon>
        <taxon>Sphingomonadales</taxon>
        <taxon>Sphingosinicellaceae</taxon>
        <taxon>Pacificimonas</taxon>
    </lineage>
</organism>
<evidence type="ECO:0008006" key="5">
    <source>
        <dbReference type="Google" id="ProtNLM"/>
    </source>
</evidence>
<feature type="transmembrane region" description="Helical" evidence="1">
    <location>
        <begin position="268"/>
        <end position="294"/>
    </location>
</feature>
<keyword evidence="2" id="KW-0732">Signal</keyword>
<evidence type="ECO:0000313" key="4">
    <source>
        <dbReference type="Proteomes" id="UP000198462"/>
    </source>
</evidence>
<sequence length="330" mass="35303">MFRYVVSALFLMLSAVPAQADVFRSADFTMARGEEAGTYEFTAEIPQAVDNELSPLWPDGCALQSSSRQSMGTRAHYGFILDCETSLRPGDLIETPWSVDGATFSSNVMGSRVSRSLAGTSEGVSVPVGEVAAEPRPVDEVARDYTWQGVIHIWMGWDHLAFVLCLCLLTQGRQLLWLVTAFTLGHSVSLALAFFEVVDVPIPPVEAVIALSIAFMAREALKSDGLRADAGRMGRNLTVVTLFGLLHGLGFASALGELGVVAGERVAGLVFFNAGVEIGQLAFVAAVVGIMALLKQAVFLQPVRVAALYGVGALGAFWMVERVAGFPWSI</sequence>
<keyword evidence="4" id="KW-1185">Reference proteome</keyword>
<dbReference type="Pfam" id="PF13795">
    <property type="entry name" value="HupE_UreJ_2"/>
    <property type="match status" value="1"/>
</dbReference>
<feature type="signal peptide" evidence="2">
    <location>
        <begin position="1"/>
        <end position="20"/>
    </location>
</feature>
<dbReference type="InterPro" id="IPR032809">
    <property type="entry name" value="Put_HupE_UreJ"/>
</dbReference>
<comment type="caution">
    <text evidence="3">The sequence shown here is derived from an EMBL/GenBank/DDBJ whole genome shotgun (WGS) entry which is preliminary data.</text>
</comment>
<dbReference type="RefSeq" id="WP_088713708.1">
    <property type="nucleotide sequence ID" value="NZ_NFZT01000007.1"/>
</dbReference>
<feature type="transmembrane region" description="Helical" evidence="1">
    <location>
        <begin position="145"/>
        <end position="168"/>
    </location>
</feature>
<proteinExistence type="predicted"/>
<reference evidence="4" key="1">
    <citation type="submission" date="2017-05" db="EMBL/GenBank/DDBJ databases">
        <authorList>
            <person name="Lin X."/>
        </authorList>
    </citation>
    <scope>NUCLEOTIDE SEQUENCE [LARGE SCALE GENOMIC DNA]</scope>
    <source>
        <strain evidence="4">JLT2012</strain>
    </source>
</reference>
<keyword evidence="1" id="KW-1133">Transmembrane helix</keyword>
<feature type="transmembrane region" description="Helical" evidence="1">
    <location>
        <begin position="306"/>
        <end position="328"/>
    </location>
</feature>
<keyword evidence="1" id="KW-0812">Transmembrane</keyword>
<evidence type="ECO:0000256" key="2">
    <source>
        <dbReference type="SAM" id="SignalP"/>
    </source>
</evidence>
<accession>A0A219B135</accession>
<dbReference type="Proteomes" id="UP000198462">
    <property type="component" value="Unassembled WGS sequence"/>
</dbReference>
<evidence type="ECO:0000313" key="3">
    <source>
        <dbReference type="EMBL" id="OWV31914.1"/>
    </source>
</evidence>
<protein>
    <recommendedName>
        <fullName evidence="5">HupE / UreJ protein</fullName>
    </recommendedName>
</protein>
<evidence type="ECO:0000256" key="1">
    <source>
        <dbReference type="SAM" id="Phobius"/>
    </source>
</evidence>
<feature type="transmembrane region" description="Helical" evidence="1">
    <location>
        <begin position="237"/>
        <end position="256"/>
    </location>
</feature>
<name>A0A219B135_9SPHN</name>
<dbReference type="OrthoDB" id="9808870at2"/>
<dbReference type="EMBL" id="NFZT01000007">
    <property type="protein sequence ID" value="OWV31914.1"/>
    <property type="molecule type" value="Genomic_DNA"/>
</dbReference>
<feature type="chain" id="PRO_5013098222" description="HupE / UreJ protein" evidence="2">
    <location>
        <begin position="21"/>
        <end position="330"/>
    </location>
</feature>